<evidence type="ECO:0000256" key="1">
    <source>
        <dbReference type="SAM" id="MobiDB-lite"/>
    </source>
</evidence>
<dbReference type="AlphaFoldDB" id="A0AAQ3KUC7"/>
<accession>A0AAQ3KUC7</accession>
<evidence type="ECO:0000313" key="2">
    <source>
        <dbReference type="EMBL" id="WOL14630.1"/>
    </source>
</evidence>
<gene>
    <name evidence="2" type="ORF">Cni_G23410</name>
</gene>
<sequence length="158" mass="17305">MHGDSFQRKLAIVKNGVTPTSDKPKRSTPASYAGRSSVPNKSQRSRSMSVSPERVRVRGRSPAFNALATTLKALLLLLYHMTSSSKIEYVTKSAKHENAKDFGDSERCAFTPMDVSVEVGNRHQGLKCFEPSTTMAGSSGLKNNVTEVIVIVPFCHFD</sequence>
<name>A0AAQ3KUC7_9LILI</name>
<protein>
    <submittedName>
        <fullName evidence="2">Villin-3-like isoform X2</fullName>
    </submittedName>
</protein>
<dbReference type="Proteomes" id="UP001327560">
    <property type="component" value="Chromosome 7"/>
</dbReference>
<reference evidence="2 3" key="1">
    <citation type="submission" date="2023-10" db="EMBL/GenBank/DDBJ databases">
        <title>Chromosome-scale genome assembly provides insights into flower coloration mechanisms of Canna indica.</title>
        <authorList>
            <person name="Li C."/>
        </authorList>
    </citation>
    <scope>NUCLEOTIDE SEQUENCE [LARGE SCALE GENOMIC DNA]</scope>
    <source>
        <tissue evidence="2">Flower</tissue>
    </source>
</reference>
<organism evidence="2 3">
    <name type="scientific">Canna indica</name>
    <name type="common">Indian-shot</name>
    <dbReference type="NCBI Taxonomy" id="4628"/>
    <lineage>
        <taxon>Eukaryota</taxon>
        <taxon>Viridiplantae</taxon>
        <taxon>Streptophyta</taxon>
        <taxon>Embryophyta</taxon>
        <taxon>Tracheophyta</taxon>
        <taxon>Spermatophyta</taxon>
        <taxon>Magnoliopsida</taxon>
        <taxon>Liliopsida</taxon>
        <taxon>Zingiberales</taxon>
        <taxon>Cannaceae</taxon>
        <taxon>Canna</taxon>
    </lineage>
</organism>
<keyword evidence="3" id="KW-1185">Reference proteome</keyword>
<feature type="compositionally biased region" description="Polar residues" evidence="1">
    <location>
        <begin position="37"/>
        <end position="50"/>
    </location>
</feature>
<proteinExistence type="predicted"/>
<evidence type="ECO:0000313" key="3">
    <source>
        <dbReference type="Proteomes" id="UP001327560"/>
    </source>
</evidence>
<feature type="region of interest" description="Disordered" evidence="1">
    <location>
        <begin position="1"/>
        <end position="56"/>
    </location>
</feature>
<dbReference type="EMBL" id="CP136896">
    <property type="protein sequence ID" value="WOL14630.1"/>
    <property type="molecule type" value="Genomic_DNA"/>
</dbReference>